<keyword evidence="2" id="KW-0472">Membrane</keyword>
<proteinExistence type="predicted"/>
<feature type="transmembrane region" description="Helical" evidence="2">
    <location>
        <begin position="277"/>
        <end position="302"/>
    </location>
</feature>
<evidence type="ECO:0000313" key="3">
    <source>
        <dbReference type="EMBL" id="MCS5736111.1"/>
    </source>
</evidence>
<feature type="transmembrane region" description="Helical" evidence="2">
    <location>
        <begin position="211"/>
        <end position="231"/>
    </location>
</feature>
<feature type="region of interest" description="Disordered" evidence="1">
    <location>
        <begin position="1"/>
        <end position="28"/>
    </location>
</feature>
<evidence type="ECO:0000256" key="2">
    <source>
        <dbReference type="SAM" id="Phobius"/>
    </source>
</evidence>
<feature type="transmembrane region" description="Helical" evidence="2">
    <location>
        <begin position="251"/>
        <end position="271"/>
    </location>
</feature>
<feature type="transmembrane region" description="Helical" evidence="2">
    <location>
        <begin position="352"/>
        <end position="372"/>
    </location>
</feature>
<comment type="caution">
    <text evidence="3">The sequence shown here is derived from an EMBL/GenBank/DDBJ whole genome shotgun (WGS) entry which is preliminary data.</text>
</comment>
<dbReference type="InterPro" id="IPR010640">
    <property type="entry name" value="Low_temperature_requirement_A"/>
</dbReference>
<dbReference type="RefSeq" id="WP_259541861.1">
    <property type="nucleotide sequence ID" value="NZ_JANLCJ010000011.1"/>
</dbReference>
<evidence type="ECO:0000256" key="1">
    <source>
        <dbReference type="SAM" id="MobiDB-lite"/>
    </source>
</evidence>
<evidence type="ECO:0000313" key="4">
    <source>
        <dbReference type="Proteomes" id="UP001165586"/>
    </source>
</evidence>
<dbReference type="Proteomes" id="UP001165586">
    <property type="component" value="Unassembled WGS sequence"/>
</dbReference>
<accession>A0ABT2H828</accession>
<feature type="compositionally biased region" description="Gly residues" evidence="1">
    <location>
        <begin position="7"/>
        <end position="19"/>
    </location>
</feature>
<feature type="transmembrane region" description="Helical" evidence="2">
    <location>
        <begin position="119"/>
        <end position="143"/>
    </location>
</feature>
<sequence>MSDGSRGDGGTGDGGTGEDGTGDGEAELESSLRKELRHRLRPLTGIVPRGQERAVTPLELLYDLTYVIAFAAAAEELTAAVAEGHAASGVGAYLFAIFAVGWAWLNFTWYTSAYGNDDALFRVATIVQMVGVVVLIFGLPQSFHDAAEGLSPNNLLVVVGYVVMRVPLMLLWLRAARHDEEHRKSAIAYAITIAIAQTGWLLIAIVPMPALVAVLALIALVLAEMAARVVIENGLGWTPWNASHIAERFGLLTLICLGEVVAATVRAVAVLTEEQGWSVAAVMIAASGLVLAAGLWWAYYLVPSGVILRRWPERVFAWRYTHLPLFAAIPAVGAGLRLAAEALEGGELSLLQIAVALVVPVASVIVLVFVLWSVLVRSWDLTHLPLLVVTLVPLAAAVVVAAIASEGSPFDPEHLGDLGALVVVIGLVALSVVVEVVGHELVGYPHTVRALERQARGSLPQFMRE</sequence>
<feature type="transmembrane region" description="Helical" evidence="2">
    <location>
        <begin position="86"/>
        <end position="107"/>
    </location>
</feature>
<feature type="transmembrane region" description="Helical" evidence="2">
    <location>
        <begin position="323"/>
        <end position="340"/>
    </location>
</feature>
<feature type="transmembrane region" description="Helical" evidence="2">
    <location>
        <begin position="384"/>
        <end position="404"/>
    </location>
</feature>
<dbReference type="PANTHER" id="PTHR36840">
    <property type="entry name" value="BLL5714 PROTEIN"/>
    <property type="match status" value="1"/>
</dbReference>
<reference evidence="3" key="1">
    <citation type="submission" date="2022-08" db="EMBL/GenBank/DDBJ databases">
        <authorList>
            <person name="Deng Y."/>
            <person name="Han X.-F."/>
            <person name="Zhang Y.-Q."/>
        </authorList>
    </citation>
    <scope>NUCLEOTIDE SEQUENCE</scope>
    <source>
        <strain evidence="3">CPCC 203386</strain>
    </source>
</reference>
<keyword evidence="2" id="KW-1133">Transmembrane helix</keyword>
<organism evidence="3 4">
    <name type="scientific">Herbiconiux daphne</name>
    <dbReference type="NCBI Taxonomy" id="2970914"/>
    <lineage>
        <taxon>Bacteria</taxon>
        <taxon>Bacillati</taxon>
        <taxon>Actinomycetota</taxon>
        <taxon>Actinomycetes</taxon>
        <taxon>Micrococcales</taxon>
        <taxon>Microbacteriaceae</taxon>
        <taxon>Herbiconiux</taxon>
    </lineage>
</organism>
<keyword evidence="4" id="KW-1185">Reference proteome</keyword>
<protein>
    <submittedName>
        <fullName evidence="3">Low temperature requirement protein A</fullName>
    </submittedName>
</protein>
<feature type="transmembrane region" description="Helical" evidence="2">
    <location>
        <begin position="416"/>
        <end position="437"/>
    </location>
</feature>
<dbReference type="EMBL" id="JANLCJ010000011">
    <property type="protein sequence ID" value="MCS5736111.1"/>
    <property type="molecule type" value="Genomic_DNA"/>
</dbReference>
<dbReference type="Pfam" id="PF06772">
    <property type="entry name" value="LtrA"/>
    <property type="match status" value="1"/>
</dbReference>
<feature type="transmembrane region" description="Helical" evidence="2">
    <location>
        <begin position="155"/>
        <end position="174"/>
    </location>
</feature>
<feature type="transmembrane region" description="Helical" evidence="2">
    <location>
        <begin position="186"/>
        <end position="205"/>
    </location>
</feature>
<dbReference type="PANTHER" id="PTHR36840:SF1">
    <property type="entry name" value="BLL5714 PROTEIN"/>
    <property type="match status" value="1"/>
</dbReference>
<gene>
    <name evidence="3" type="ORF">N1032_20420</name>
</gene>
<keyword evidence="2" id="KW-0812">Transmembrane</keyword>
<name>A0ABT2H828_9MICO</name>